<dbReference type="EMBL" id="KI546063">
    <property type="protein sequence ID" value="EST46781.1"/>
    <property type="molecule type" value="Genomic_DNA"/>
</dbReference>
<protein>
    <submittedName>
        <fullName evidence="1">Uncharacterized protein</fullName>
    </submittedName>
</protein>
<dbReference type="Proteomes" id="UP000018208">
    <property type="component" value="Unassembled WGS sequence"/>
</dbReference>
<dbReference type="AlphaFoldDB" id="V6LSW0"/>
<keyword evidence="3" id="KW-1185">Reference proteome</keyword>
<proteinExistence type="predicted"/>
<reference evidence="1 2" key="1">
    <citation type="journal article" date="2014" name="PLoS Genet.">
        <title>The Genome of Spironucleus salmonicida Highlights a Fish Pathogen Adapted to Fluctuating Environments.</title>
        <authorList>
            <person name="Xu F."/>
            <person name="Jerlstrom-Hultqvist J."/>
            <person name="Einarsson E."/>
            <person name="Astvaldsson A."/>
            <person name="Svard S.G."/>
            <person name="Andersson J.O."/>
        </authorList>
    </citation>
    <scope>NUCLEOTIDE SEQUENCE</scope>
    <source>
        <strain evidence="2">ATCC 50377</strain>
    </source>
</reference>
<reference evidence="2" key="2">
    <citation type="submission" date="2020-12" db="EMBL/GenBank/DDBJ databases">
        <title>New Spironucleus salmonicida genome in near-complete chromosomes.</title>
        <authorList>
            <person name="Xu F."/>
            <person name="Kurt Z."/>
            <person name="Jimenez-Gonzalez A."/>
            <person name="Astvaldsson A."/>
            <person name="Andersson J.O."/>
            <person name="Svard S.G."/>
        </authorList>
    </citation>
    <scope>NUCLEOTIDE SEQUENCE</scope>
    <source>
        <strain evidence="2">ATCC 50377</strain>
    </source>
</reference>
<evidence type="ECO:0000313" key="1">
    <source>
        <dbReference type="EMBL" id="EST46781.1"/>
    </source>
</evidence>
<dbReference type="EMBL" id="AUWU02000008">
    <property type="protein sequence ID" value="KAH0570324.1"/>
    <property type="molecule type" value="Genomic_DNA"/>
</dbReference>
<dbReference type="VEuPathDB" id="GiardiaDB:SS50377_28299"/>
<gene>
    <name evidence="1" type="ORF">SS50377_13180</name>
    <name evidence="2" type="ORF">SS50377_28299</name>
</gene>
<accession>V6LSW0</accession>
<evidence type="ECO:0000313" key="2">
    <source>
        <dbReference type="EMBL" id="KAH0570324.1"/>
    </source>
</evidence>
<name>V6LSW0_9EUKA</name>
<evidence type="ECO:0000313" key="3">
    <source>
        <dbReference type="Proteomes" id="UP000018208"/>
    </source>
</evidence>
<sequence length="344" mass="38535">MKIKCLLPIPNRGLTVHNVPSNKSFYQLFEAELATLDIRKHVLTDSYGKPFSVSQPLCEIGAYPGISFELKLVPEVEKGAFQIRAHAGAALNFKVNLTEFGMLNMQICADRHAILKNLLMERKIEFDFDSIDAVYQKCRFSLNSTLSGMNLQENAEIYITRRLLPQEYCEQSADITNRDLVIFAAERAAWSEACGADKLTTPEERRELYLARARAKGVLKIKLIQNALRCLKIVEMDPLGTQFDLVMRVRAFVASRCTNLDEEETAVLISEMEVRKGVSGMVIDPNQCELFELFNEADGTVQIVCSVELGEVVEAKMEAAEAVDNEQAQVVVVENKFGSAGRKL</sequence>
<organism evidence="1">
    <name type="scientific">Spironucleus salmonicida</name>
    <dbReference type="NCBI Taxonomy" id="348837"/>
    <lineage>
        <taxon>Eukaryota</taxon>
        <taxon>Metamonada</taxon>
        <taxon>Diplomonadida</taxon>
        <taxon>Hexamitidae</taxon>
        <taxon>Hexamitinae</taxon>
        <taxon>Spironucleus</taxon>
    </lineage>
</organism>